<dbReference type="GO" id="GO:0003723">
    <property type="term" value="F:RNA binding"/>
    <property type="evidence" value="ECO:0007669"/>
    <property type="project" value="UniProtKB-UniRule"/>
</dbReference>
<evidence type="ECO:0000259" key="10">
    <source>
        <dbReference type="SMART" id="SM00650"/>
    </source>
</evidence>
<comment type="subcellular location">
    <subcellularLocation>
        <location evidence="7">Cytoplasm</location>
    </subcellularLocation>
</comment>
<dbReference type="PROSITE" id="PS51689">
    <property type="entry name" value="SAM_RNA_A_N6_MT"/>
    <property type="match status" value="1"/>
</dbReference>
<dbReference type="InterPro" id="IPR020596">
    <property type="entry name" value="rRNA_Ade_Mease_Trfase_CS"/>
</dbReference>
<accession>A0A346DZB6</accession>
<keyword evidence="1 7" id="KW-0963">Cytoplasm</keyword>
<keyword evidence="9" id="KW-0812">Transmembrane</keyword>
<evidence type="ECO:0000256" key="3">
    <source>
        <dbReference type="ARBA" id="ARBA00022603"/>
    </source>
</evidence>
<feature type="binding site" evidence="7 8">
    <location>
        <position position="22"/>
    </location>
    <ligand>
        <name>S-adenosyl-L-methionine</name>
        <dbReference type="ChEBI" id="CHEBI:59789"/>
    </ligand>
</feature>
<feature type="binding site" evidence="7 8">
    <location>
        <position position="68"/>
    </location>
    <ligand>
        <name>S-adenosyl-L-methionine</name>
        <dbReference type="ChEBI" id="CHEBI:59789"/>
    </ligand>
</feature>
<dbReference type="HAMAP" id="MF_00607">
    <property type="entry name" value="16SrRNA_methyltr_A"/>
    <property type="match status" value="1"/>
</dbReference>
<evidence type="ECO:0000313" key="11">
    <source>
        <dbReference type="EMBL" id="AXN02071.1"/>
    </source>
</evidence>
<keyword evidence="4 7" id="KW-0808">Transferase</keyword>
<dbReference type="InterPro" id="IPR001737">
    <property type="entry name" value="KsgA/Erm"/>
</dbReference>
<dbReference type="Gene3D" id="3.40.50.150">
    <property type="entry name" value="Vaccinia Virus protein VP39"/>
    <property type="match status" value="1"/>
</dbReference>
<evidence type="ECO:0000256" key="6">
    <source>
        <dbReference type="ARBA" id="ARBA00022884"/>
    </source>
</evidence>
<keyword evidence="5 7" id="KW-0949">S-adenosyl-L-methionine</keyword>
<dbReference type="Proteomes" id="UP000256856">
    <property type="component" value="Chromosome"/>
</dbReference>
<dbReference type="EMBL" id="CP028374">
    <property type="protein sequence ID" value="AXN02071.1"/>
    <property type="molecule type" value="Genomic_DNA"/>
</dbReference>
<dbReference type="Pfam" id="PF00398">
    <property type="entry name" value="RrnaAD"/>
    <property type="match status" value="1"/>
</dbReference>
<dbReference type="EC" id="2.1.1.182" evidence="7"/>
<dbReference type="InterPro" id="IPR020598">
    <property type="entry name" value="rRNA_Ade_methylase_Trfase_N"/>
</dbReference>
<comment type="caution">
    <text evidence="7 8">Lacks conserved residue(s) required for the propagation of feature annotation.</text>
</comment>
<feature type="binding site" evidence="7 8">
    <location>
        <position position="47"/>
    </location>
    <ligand>
        <name>S-adenosyl-L-methionine</name>
        <dbReference type="ChEBI" id="CHEBI:59789"/>
    </ligand>
</feature>
<keyword evidence="6 7" id="KW-0694">RNA-binding</keyword>
<dbReference type="SMART" id="SM00650">
    <property type="entry name" value="rADc"/>
    <property type="match status" value="1"/>
</dbReference>
<dbReference type="InterPro" id="IPR029063">
    <property type="entry name" value="SAM-dependent_MTases_sf"/>
</dbReference>
<keyword evidence="9" id="KW-1133">Transmembrane helix</keyword>
<evidence type="ECO:0000256" key="4">
    <source>
        <dbReference type="ARBA" id="ARBA00022679"/>
    </source>
</evidence>
<gene>
    <name evidence="7" type="primary">rsmA</name>
    <name evidence="7" type="synonym">ksgA</name>
    <name evidence="11" type="ORF">C9I82_094</name>
</gene>
<feature type="domain" description="Ribosomal RNA adenine methylase transferase N-terminal" evidence="10">
    <location>
        <begin position="27"/>
        <end position="200"/>
    </location>
</feature>
<keyword evidence="12" id="KW-1185">Reference proteome</keyword>
<dbReference type="KEGG" id="ppet:C9I82_094"/>
<reference evidence="11 12" key="1">
    <citation type="submission" date="2018-03" db="EMBL/GenBank/DDBJ databases">
        <title>A parallel universe: an anciently diverged bacterial symbiosis in a Hawaiian planthopper (Hemiptera: Cixiidae) reveals rearranged nutritional responsibilities.</title>
        <authorList>
            <person name="Bennett G."/>
            <person name="Mao M."/>
        </authorList>
    </citation>
    <scope>NUCLEOTIDE SEQUENCE [LARGE SCALE GENOMIC DNA]</scope>
    <source>
        <strain evidence="11 12">OLIH</strain>
    </source>
</reference>
<dbReference type="Gene3D" id="1.10.8.100">
    <property type="entry name" value="Ribosomal RNA adenine dimethylase-like, domain 2"/>
    <property type="match status" value="1"/>
</dbReference>
<sequence length="266" mass="31437">MFMNNFIYKGHIVKKYLGQCFLIDNKVIKNIIDIINPLYDDVLIEIGPGFGALTIPVSNFVRKLFVIELDKDLVLYLCNNKLISSNVVIFKQNVMSFNFCYFSLIYNKNIRIFGNLPYNISVSLIIYFIRYINHIKDMYFMMQKEVVDKLISLPGNKNYCRLTVIMQYYYEIFFLFNVYSKSFIPSPRIDSSFVKIIPRSKNIYKVNNIKLFNLIVKSAFMFRRKMLRNSLSNFFTVNDLIKLNINPDLRAENISVYDFCKLSNNL</sequence>
<dbReference type="FunFam" id="1.10.8.100:FF:000001">
    <property type="entry name" value="Ribosomal RNA small subunit methyltransferase A"/>
    <property type="match status" value="1"/>
</dbReference>
<comment type="catalytic activity">
    <reaction evidence="7">
        <text>adenosine(1518)/adenosine(1519) in 16S rRNA + 4 S-adenosyl-L-methionine = N(6)-dimethyladenosine(1518)/N(6)-dimethyladenosine(1519) in 16S rRNA + 4 S-adenosyl-L-homocysteine + 4 H(+)</text>
        <dbReference type="Rhea" id="RHEA:19609"/>
        <dbReference type="Rhea" id="RHEA-COMP:10232"/>
        <dbReference type="Rhea" id="RHEA-COMP:10233"/>
        <dbReference type="ChEBI" id="CHEBI:15378"/>
        <dbReference type="ChEBI" id="CHEBI:57856"/>
        <dbReference type="ChEBI" id="CHEBI:59789"/>
        <dbReference type="ChEBI" id="CHEBI:74411"/>
        <dbReference type="ChEBI" id="CHEBI:74493"/>
        <dbReference type="EC" id="2.1.1.182"/>
    </reaction>
</comment>
<proteinExistence type="inferred from homology"/>
<dbReference type="GO" id="GO:0005829">
    <property type="term" value="C:cytosol"/>
    <property type="evidence" value="ECO:0007669"/>
    <property type="project" value="TreeGrafter"/>
</dbReference>
<evidence type="ECO:0000256" key="2">
    <source>
        <dbReference type="ARBA" id="ARBA00022552"/>
    </source>
</evidence>
<evidence type="ECO:0000256" key="1">
    <source>
        <dbReference type="ARBA" id="ARBA00022490"/>
    </source>
</evidence>
<dbReference type="GO" id="GO:0052908">
    <property type="term" value="F:16S rRNA (adenine(1518)-N(6)/adenine(1519)-N(6))-dimethyltransferase activity"/>
    <property type="evidence" value="ECO:0007669"/>
    <property type="project" value="UniProtKB-EC"/>
</dbReference>
<dbReference type="PANTHER" id="PTHR11727:SF7">
    <property type="entry name" value="DIMETHYLADENOSINE TRANSFERASE-RELATED"/>
    <property type="match status" value="1"/>
</dbReference>
<evidence type="ECO:0000256" key="9">
    <source>
        <dbReference type="SAM" id="Phobius"/>
    </source>
</evidence>
<feature type="transmembrane region" description="Helical" evidence="9">
    <location>
        <begin position="116"/>
        <end position="133"/>
    </location>
</feature>
<keyword evidence="2 7" id="KW-0698">rRNA processing</keyword>
<name>A0A346DZB6_9ENTR</name>
<evidence type="ECO:0000313" key="12">
    <source>
        <dbReference type="Proteomes" id="UP000256856"/>
    </source>
</evidence>
<feature type="binding site" evidence="7 8">
    <location>
        <position position="115"/>
    </location>
    <ligand>
        <name>S-adenosyl-L-methionine</name>
        <dbReference type="ChEBI" id="CHEBI:59789"/>
    </ligand>
</feature>
<dbReference type="InterPro" id="IPR011530">
    <property type="entry name" value="rRNA_adenine_dimethylase"/>
</dbReference>
<keyword evidence="9" id="KW-0472">Membrane</keyword>
<evidence type="ECO:0000256" key="5">
    <source>
        <dbReference type="ARBA" id="ARBA00022691"/>
    </source>
</evidence>
<organism evidence="11 12">
    <name type="scientific">Candidatus Purcelliella pentastirinorum</name>
    <dbReference type="NCBI Taxonomy" id="472834"/>
    <lineage>
        <taxon>Bacteria</taxon>
        <taxon>Pseudomonadati</taxon>
        <taxon>Pseudomonadota</taxon>
        <taxon>Gammaproteobacteria</taxon>
        <taxon>Enterobacterales</taxon>
        <taxon>Enterobacteriaceae</taxon>
        <taxon>Candidatus Purcelliella</taxon>
    </lineage>
</organism>
<keyword evidence="3 7" id="KW-0489">Methyltransferase</keyword>
<evidence type="ECO:0000256" key="8">
    <source>
        <dbReference type="PROSITE-ProRule" id="PRU01026"/>
    </source>
</evidence>
<evidence type="ECO:0000256" key="7">
    <source>
        <dbReference type="HAMAP-Rule" id="MF_00607"/>
    </source>
</evidence>
<dbReference type="PANTHER" id="PTHR11727">
    <property type="entry name" value="DIMETHYLADENOSINE TRANSFERASE"/>
    <property type="match status" value="1"/>
</dbReference>
<protein>
    <recommendedName>
        <fullName evidence="7">Ribosomal RNA small subunit methyltransferase A</fullName>
        <ecNumber evidence="7">2.1.1.182</ecNumber>
    </recommendedName>
    <alternativeName>
        <fullName evidence="7">16S rRNA (adenine(1518)-N(6)/adenine(1519)-N(6))-dimethyltransferase</fullName>
    </alternativeName>
    <alternativeName>
        <fullName evidence="7">16S rRNA dimethyladenosine transferase</fullName>
    </alternativeName>
    <alternativeName>
        <fullName evidence="7">16S rRNA dimethylase</fullName>
    </alternativeName>
    <alternativeName>
        <fullName evidence="7">S-adenosylmethionine-6-N', N'-adenosyl(rRNA) dimethyltransferase</fullName>
    </alternativeName>
</protein>
<dbReference type="AlphaFoldDB" id="A0A346DZB6"/>
<comment type="similarity">
    <text evidence="7">Belongs to the class I-like SAM-binding methyltransferase superfamily. rRNA adenine N(6)-methyltransferase family. RsmA subfamily.</text>
</comment>
<dbReference type="InterPro" id="IPR023165">
    <property type="entry name" value="rRNA_Ade_diMease-like_C"/>
</dbReference>
<dbReference type="SUPFAM" id="SSF53335">
    <property type="entry name" value="S-adenosyl-L-methionine-dependent methyltransferases"/>
    <property type="match status" value="1"/>
</dbReference>
<dbReference type="PROSITE" id="PS01131">
    <property type="entry name" value="RRNA_A_DIMETH"/>
    <property type="match status" value="1"/>
</dbReference>
<dbReference type="NCBIfam" id="TIGR00755">
    <property type="entry name" value="ksgA"/>
    <property type="match status" value="1"/>
</dbReference>
<comment type="function">
    <text evidence="7">Specifically dimethylates two adjacent adenosines (A1518 and A1519) in the loop of a conserved hairpin near the 3'-end of 16S rRNA in the 30S particle. May play a critical role in biogenesis of 30S subunits.</text>
</comment>